<feature type="signal peptide" evidence="2">
    <location>
        <begin position="1"/>
        <end position="22"/>
    </location>
</feature>
<dbReference type="NCBIfam" id="TIGR04183">
    <property type="entry name" value="Por_Secre_tail"/>
    <property type="match status" value="1"/>
</dbReference>
<dbReference type="Proteomes" id="UP000435357">
    <property type="component" value="Unassembled WGS sequence"/>
</dbReference>
<dbReference type="RefSeq" id="WP_151168949.1">
    <property type="nucleotide sequence ID" value="NZ_WACR01000008.1"/>
</dbReference>
<sequence>MKYFIEKSIFLIFLLATVTAHTQSVIYQNERDHVEIEKYFDDGSIHISYLNNDTFYLDSVSPAGQYINLINVELSNEGEYYTRYNYNEDYGIFTSRSVPDTSYSPAEVSFLQLSRYSKAGSLIWQKEVNPGELYGNGQHYLLSVLDDTLYAYGSTSEVGECVPKAVFISLLTDGQILKNKIMGECTDVRFVKSENGFTFQFSQMCSCGNSPPRPAKISYFNHNLEKENELVVSGENTPFVEDDKIITHFKFLSESTYFGSATLQHSSDEDPVIGSNYNGSMKWLSLSNFTTYTYDDEYQANGEVYDVIKYDNGYLLFYGAGFHNGSFDSTILFLDYVDQTVSYDIPLWQYTSTGDHEIGFLYAHENDVFLQTTKREGDINNWIRQRHFWRVNIPETWQGQKRKVELPPKLKIFPNPANNFVIIETLTSSELTMFSSTGQLIRERDLNIGQNRLSLTGLASGVYFLRCNSEITGSEVKKLIIR</sequence>
<evidence type="ECO:0000313" key="4">
    <source>
        <dbReference type="EMBL" id="KAB1063467.1"/>
    </source>
</evidence>
<dbReference type="EMBL" id="WACR01000008">
    <property type="protein sequence ID" value="KAB1063467.1"/>
    <property type="molecule type" value="Genomic_DNA"/>
</dbReference>
<protein>
    <submittedName>
        <fullName evidence="4">T9SS type A sorting domain-containing protein</fullName>
    </submittedName>
</protein>
<reference evidence="4 5" key="1">
    <citation type="submission" date="2019-09" db="EMBL/GenBank/DDBJ databases">
        <title>Genomes of Cryomorphaceae.</title>
        <authorList>
            <person name="Bowman J.P."/>
        </authorList>
    </citation>
    <scope>NUCLEOTIDE SEQUENCE [LARGE SCALE GENOMIC DNA]</scope>
    <source>
        <strain evidence="4 5">KCTC 52047</strain>
    </source>
</reference>
<comment type="caution">
    <text evidence="4">The sequence shown here is derived from an EMBL/GenBank/DDBJ whole genome shotgun (WGS) entry which is preliminary data.</text>
</comment>
<evidence type="ECO:0000256" key="1">
    <source>
        <dbReference type="ARBA" id="ARBA00022729"/>
    </source>
</evidence>
<dbReference type="InterPro" id="IPR026444">
    <property type="entry name" value="Secre_tail"/>
</dbReference>
<dbReference type="OrthoDB" id="1428753at2"/>
<dbReference type="Pfam" id="PF18962">
    <property type="entry name" value="Por_Secre_tail"/>
    <property type="match status" value="1"/>
</dbReference>
<dbReference type="AlphaFoldDB" id="A0A6N6M8N0"/>
<evidence type="ECO:0000256" key="2">
    <source>
        <dbReference type="SAM" id="SignalP"/>
    </source>
</evidence>
<evidence type="ECO:0000259" key="3">
    <source>
        <dbReference type="Pfam" id="PF18962"/>
    </source>
</evidence>
<accession>A0A6N6M8N0</accession>
<gene>
    <name evidence="4" type="ORF">F3059_10395</name>
</gene>
<keyword evidence="1 2" id="KW-0732">Signal</keyword>
<feature type="chain" id="PRO_5026976962" evidence="2">
    <location>
        <begin position="23"/>
        <end position="482"/>
    </location>
</feature>
<organism evidence="4 5">
    <name type="scientific">Salibacter halophilus</name>
    <dbReference type="NCBI Taxonomy" id="1803916"/>
    <lineage>
        <taxon>Bacteria</taxon>
        <taxon>Pseudomonadati</taxon>
        <taxon>Bacteroidota</taxon>
        <taxon>Flavobacteriia</taxon>
        <taxon>Flavobacteriales</taxon>
        <taxon>Salibacteraceae</taxon>
        <taxon>Salibacter</taxon>
    </lineage>
</organism>
<keyword evidence="5" id="KW-1185">Reference proteome</keyword>
<evidence type="ECO:0000313" key="5">
    <source>
        <dbReference type="Proteomes" id="UP000435357"/>
    </source>
</evidence>
<proteinExistence type="predicted"/>
<feature type="domain" description="Secretion system C-terminal sorting" evidence="3">
    <location>
        <begin position="412"/>
        <end position="481"/>
    </location>
</feature>
<name>A0A6N6M8N0_9FLAO</name>